<dbReference type="InterPro" id="IPR029063">
    <property type="entry name" value="SAM-dependent_MTases_sf"/>
</dbReference>
<dbReference type="EMBL" id="JAKFFV010000003">
    <property type="protein sequence ID" value="MCF2497640.1"/>
    <property type="molecule type" value="Genomic_DNA"/>
</dbReference>
<dbReference type="Gene3D" id="1.10.1020.10">
    <property type="entry name" value="Adenine-specific Methyltransferase, Domain 2"/>
    <property type="match status" value="1"/>
</dbReference>
<evidence type="ECO:0000256" key="5">
    <source>
        <dbReference type="ARBA" id="ARBA00022691"/>
    </source>
</evidence>
<keyword evidence="4 8" id="KW-0808">Transferase</keyword>
<comment type="similarity">
    <text evidence="1">Belongs to the N(4)/N(6)-methyltransferase family.</text>
</comment>
<evidence type="ECO:0000256" key="4">
    <source>
        <dbReference type="ARBA" id="ARBA00022679"/>
    </source>
</evidence>
<keyword evidence="3 8" id="KW-0489">Methyltransferase</keyword>
<dbReference type="EC" id="2.1.1.72" evidence="2"/>
<dbReference type="RefSeq" id="WP_235177018.1">
    <property type="nucleotide sequence ID" value="NZ_JAKFFV010000003.1"/>
</dbReference>
<dbReference type="GO" id="GO:0009007">
    <property type="term" value="F:site-specific DNA-methyltransferase (adenine-specific) activity"/>
    <property type="evidence" value="ECO:0007669"/>
    <property type="project" value="UniProtKB-EC"/>
</dbReference>
<evidence type="ECO:0000256" key="1">
    <source>
        <dbReference type="ARBA" id="ARBA00006594"/>
    </source>
</evidence>
<feature type="binding site" evidence="7">
    <location>
        <position position="15"/>
    </location>
    <ligand>
        <name>S-adenosyl-L-methionine</name>
        <dbReference type="ChEBI" id="CHEBI:59789"/>
    </ligand>
</feature>
<dbReference type="Pfam" id="PF02086">
    <property type="entry name" value="MethyltransfD12"/>
    <property type="match status" value="1"/>
</dbReference>
<dbReference type="InterPro" id="IPR012327">
    <property type="entry name" value="MeTrfase_D12"/>
</dbReference>
<dbReference type="GO" id="GO:1904047">
    <property type="term" value="F:S-adenosyl-L-methionine binding"/>
    <property type="evidence" value="ECO:0007669"/>
    <property type="project" value="TreeGrafter"/>
</dbReference>
<dbReference type="Gene3D" id="3.40.50.150">
    <property type="entry name" value="Vaccinia Virus protein VP39"/>
    <property type="match status" value="1"/>
</dbReference>
<comment type="caution">
    <text evidence="8">The sequence shown here is derived from an EMBL/GenBank/DDBJ whole genome shotgun (WGS) entry which is preliminary data.</text>
</comment>
<accession>A0A9X1Q9J3</accession>
<evidence type="ECO:0000256" key="6">
    <source>
        <dbReference type="ARBA" id="ARBA00047942"/>
    </source>
</evidence>
<dbReference type="GO" id="GO:0006298">
    <property type="term" value="P:mismatch repair"/>
    <property type="evidence" value="ECO:0007669"/>
    <property type="project" value="TreeGrafter"/>
</dbReference>
<dbReference type="PIRSF" id="PIRSF000398">
    <property type="entry name" value="M_m6A_EcoRV"/>
    <property type="match status" value="1"/>
</dbReference>
<comment type="catalytic activity">
    <reaction evidence="6">
        <text>a 2'-deoxyadenosine in DNA + S-adenosyl-L-methionine = an N(6)-methyl-2'-deoxyadenosine in DNA + S-adenosyl-L-homocysteine + H(+)</text>
        <dbReference type="Rhea" id="RHEA:15197"/>
        <dbReference type="Rhea" id="RHEA-COMP:12418"/>
        <dbReference type="Rhea" id="RHEA-COMP:12419"/>
        <dbReference type="ChEBI" id="CHEBI:15378"/>
        <dbReference type="ChEBI" id="CHEBI:57856"/>
        <dbReference type="ChEBI" id="CHEBI:59789"/>
        <dbReference type="ChEBI" id="CHEBI:90615"/>
        <dbReference type="ChEBI" id="CHEBI:90616"/>
        <dbReference type="EC" id="2.1.1.72"/>
    </reaction>
</comment>
<sequence>MSFLQYNNSKPFLRWAGGKSWLTKHLYNIRIGEYQNYHEPFLGGAATFFYLNPDRSYLSDMNIDLVNTYLAVRDEARLVIEALETFTNTESFYYEIRSKVFESSAEKAAKFIYLNQTSFNGIYRVNLKGVYNVPFGFRKKNFLDRHTILSAQTALQGTEIFESDFYSTLDNINERDLVFLDPPYTVSHNENGFIKYNEKLFSYDDQIRLSDMINKIRERGAFYILTNAAHPIVEEIFGNGDRILRLNRANLIGGFNAGRGQTSELIFTNTNL</sequence>
<evidence type="ECO:0000256" key="3">
    <source>
        <dbReference type="ARBA" id="ARBA00022603"/>
    </source>
</evidence>
<dbReference type="PRINTS" id="PR00505">
    <property type="entry name" value="D12N6MTFRASE"/>
</dbReference>
<name>A0A9X1Q9J3_9BACT</name>
<feature type="binding site" evidence="7">
    <location>
        <position position="181"/>
    </location>
    <ligand>
        <name>S-adenosyl-L-methionine</name>
        <dbReference type="ChEBI" id="CHEBI:59789"/>
    </ligand>
</feature>
<gene>
    <name evidence="8" type="ORF">L0661_04945</name>
</gene>
<dbReference type="SUPFAM" id="SSF53335">
    <property type="entry name" value="S-adenosyl-L-methionine-dependent methyltransferases"/>
    <property type="match status" value="1"/>
</dbReference>
<dbReference type="PANTHER" id="PTHR30481">
    <property type="entry name" value="DNA ADENINE METHYLASE"/>
    <property type="match status" value="1"/>
</dbReference>
<dbReference type="GO" id="GO:0043565">
    <property type="term" value="F:sequence-specific DNA binding"/>
    <property type="evidence" value="ECO:0007669"/>
    <property type="project" value="TreeGrafter"/>
</dbReference>
<dbReference type="PANTHER" id="PTHR30481:SF3">
    <property type="entry name" value="DNA ADENINE METHYLASE"/>
    <property type="match status" value="1"/>
</dbReference>
<reference evidence="8" key="1">
    <citation type="submission" date="2022-01" db="EMBL/GenBank/DDBJ databases">
        <title>Novel species in genus Dyadobacter.</title>
        <authorList>
            <person name="Ma C."/>
        </authorList>
    </citation>
    <scope>NUCLEOTIDE SEQUENCE</scope>
    <source>
        <strain evidence="8">CY357</strain>
    </source>
</reference>
<dbReference type="AlphaFoldDB" id="A0A9X1Q9J3"/>
<feature type="binding site" evidence="7">
    <location>
        <position position="19"/>
    </location>
    <ligand>
        <name>S-adenosyl-L-methionine</name>
        <dbReference type="ChEBI" id="CHEBI:59789"/>
    </ligand>
</feature>
<dbReference type="GO" id="GO:0032259">
    <property type="term" value="P:methylation"/>
    <property type="evidence" value="ECO:0007669"/>
    <property type="project" value="UniProtKB-KW"/>
</dbReference>
<keyword evidence="5" id="KW-0949">S-adenosyl-L-methionine</keyword>
<protein>
    <recommendedName>
        <fullName evidence="2">site-specific DNA-methyltransferase (adenine-specific)</fullName>
        <ecNumber evidence="2">2.1.1.72</ecNumber>
    </recommendedName>
</protein>
<evidence type="ECO:0000256" key="2">
    <source>
        <dbReference type="ARBA" id="ARBA00011900"/>
    </source>
</evidence>
<evidence type="ECO:0000313" key="9">
    <source>
        <dbReference type="Proteomes" id="UP001139411"/>
    </source>
</evidence>
<feature type="binding site" evidence="7">
    <location>
        <position position="60"/>
    </location>
    <ligand>
        <name>S-adenosyl-L-methionine</name>
        <dbReference type="ChEBI" id="CHEBI:59789"/>
    </ligand>
</feature>
<dbReference type="InterPro" id="IPR012263">
    <property type="entry name" value="M_m6A_EcoRV"/>
</dbReference>
<dbReference type="NCBIfam" id="TIGR00571">
    <property type="entry name" value="dam"/>
    <property type="match status" value="1"/>
</dbReference>
<proteinExistence type="inferred from homology"/>
<evidence type="ECO:0000313" key="8">
    <source>
        <dbReference type="EMBL" id="MCF2497640.1"/>
    </source>
</evidence>
<dbReference type="GO" id="GO:0009307">
    <property type="term" value="P:DNA restriction-modification system"/>
    <property type="evidence" value="ECO:0007669"/>
    <property type="project" value="InterPro"/>
</dbReference>
<dbReference type="InterPro" id="IPR023095">
    <property type="entry name" value="Ade_MeTrfase_dom_2"/>
</dbReference>
<organism evidence="8 9">
    <name type="scientific">Dyadobacter chenhuakuii</name>
    <dbReference type="NCBI Taxonomy" id="2909339"/>
    <lineage>
        <taxon>Bacteria</taxon>
        <taxon>Pseudomonadati</taxon>
        <taxon>Bacteroidota</taxon>
        <taxon>Cytophagia</taxon>
        <taxon>Cytophagales</taxon>
        <taxon>Spirosomataceae</taxon>
        <taxon>Dyadobacter</taxon>
    </lineage>
</organism>
<evidence type="ECO:0000256" key="7">
    <source>
        <dbReference type="PIRSR" id="PIRSR000398-1"/>
    </source>
</evidence>
<dbReference type="Proteomes" id="UP001139411">
    <property type="component" value="Unassembled WGS sequence"/>
</dbReference>